<evidence type="ECO:0000256" key="3">
    <source>
        <dbReference type="ARBA" id="ARBA00023295"/>
    </source>
</evidence>
<evidence type="ECO:0000256" key="2">
    <source>
        <dbReference type="ARBA" id="ARBA00022801"/>
    </source>
</evidence>
<keyword evidence="6" id="KW-1185">Reference proteome</keyword>
<dbReference type="PANTHER" id="PTHR12631">
    <property type="entry name" value="ALPHA-L-IDURONIDASE"/>
    <property type="match status" value="1"/>
</dbReference>
<evidence type="ECO:0000256" key="1">
    <source>
        <dbReference type="ARBA" id="ARBA00008875"/>
    </source>
</evidence>
<keyword evidence="3" id="KW-0326">Glycosidase</keyword>
<dbReference type="EMBL" id="BAABRI010000027">
    <property type="protein sequence ID" value="GAA5484502.1"/>
    <property type="molecule type" value="Genomic_DNA"/>
</dbReference>
<organism evidence="5 6">
    <name type="scientific">Haloferula sargassicola</name>
    <dbReference type="NCBI Taxonomy" id="490096"/>
    <lineage>
        <taxon>Bacteria</taxon>
        <taxon>Pseudomonadati</taxon>
        <taxon>Verrucomicrobiota</taxon>
        <taxon>Verrucomicrobiia</taxon>
        <taxon>Verrucomicrobiales</taxon>
        <taxon>Verrucomicrobiaceae</taxon>
        <taxon>Haloferula</taxon>
    </lineage>
</organism>
<evidence type="ECO:0000313" key="5">
    <source>
        <dbReference type="EMBL" id="GAA5484502.1"/>
    </source>
</evidence>
<comment type="caution">
    <text evidence="5">The sequence shown here is derived from an EMBL/GenBank/DDBJ whole genome shotgun (WGS) entry which is preliminary data.</text>
</comment>
<protein>
    <recommendedName>
        <fullName evidence="4">Glycosyl hydrolases family 39 N-terminal catalytic domain-containing protein</fullName>
    </recommendedName>
</protein>
<dbReference type="Gene3D" id="3.20.20.80">
    <property type="entry name" value="Glycosidases"/>
    <property type="match status" value="1"/>
</dbReference>
<sequence>MNRAFFFATAGWALSGAVALSQQTPFGIGSCHVNGRAVEDYQRWVPPIEEIGIRYHRSLMSTWGAVEPERGRWSWENVDAQWEYLHDRGFATGALLLGSPAWNDQVPGGHLPSRDLDGWSEYVYRLVDHFRGRITNYEVWNEPPNFTGPDQTAEDYARVVVAAYDAAKKADPDCRVGLTAKSAHLSYLRQVILAGAKDHFDWISLHPYEVLDGIVADTGMEPVFLNLVPSLRKMLAEVDPAKKDVPVMFTELGVDAGHHGDRAQADALVKAYVLAITGGVANVQWFEGRDGDSGPMGLLDAEGKPRPAFHAYRRMIEVLGQDPKPRGWMPVGKRSLGFGFDTENGSVLVAWTPRKTTEQLELPGRDLDFLNATTGRSGKGTSWTFDATPVFVRGLPDESFAGATPVSKSLPPWPGDPGNYDDSRSVMIDVTLDPPERGLHSRAGSEVSAAIVAYGGSARAGDAPGGNLFMVDPSFLSYDRVPLKITAVVRRKDPSVNAGFKLVYESPGGFKTAGDWKTIPEQDEWHTIEWRLDDPCFVNYWGYNFRLESDGPTYSQYLLKSLTVEKTE</sequence>
<gene>
    <name evidence="5" type="ORF">Hsar01_03746</name>
</gene>
<dbReference type="PANTHER" id="PTHR12631:SF10">
    <property type="entry name" value="BETA-XYLOSIDASE-LIKE PROTEIN-RELATED"/>
    <property type="match status" value="1"/>
</dbReference>
<comment type="similarity">
    <text evidence="1">Belongs to the glycosyl hydrolase 39 family.</text>
</comment>
<proteinExistence type="inferred from homology"/>
<dbReference type="PROSITE" id="PS51257">
    <property type="entry name" value="PROKAR_LIPOPROTEIN"/>
    <property type="match status" value="1"/>
</dbReference>
<dbReference type="Pfam" id="PF01229">
    <property type="entry name" value="Glyco_hydro_39"/>
    <property type="match status" value="1"/>
</dbReference>
<dbReference type="InterPro" id="IPR051923">
    <property type="entry name" value="Glycosyl_Hydrolase_39"/>
</dbReference>
<feature type="domain" description="Glycosyl hydrolases family 39 N-terminal catalytic" evidence="4">
    <location>
        <begin position="29"/>
        <end position="274"/>
    </location>
</feature>
<keyword evidence="2" id="KW-0378">Hydrolase</keyword>
<name>A0ABP9UUS8_9BACT</name>
<accession>A0ABP9UUS8</accession>
<dbReference type="RefSeq" id="WP_353568601.1">
    <property type="nucleotide sequence ID" value="NZ_BAABRI010000027.1"/>
</dbReference>
<evidence type="ECO:0000313" key="6">
    <source>
        <dbReference type="Proteomes" id="UP001476282"/>
    </source>
</evidence>
<reference evidence="5 6" key="1">
    <citation type="submission" date="2024-02" db="EMBL/GenBank/DDBJ databases">
        <title>Haloferula sargassicola NBRC 104335.</title>
        <authorList>
            <person name="Ichikawa N."/>
            <person name="Katano-Makiyama Y."/>
            <person name="Hidaka K."/>
        </authorList>
    </citation>
    <scope>NUCLEOTIDE SEQUENCE [LARGE SCALE GENOMIC DNA]</scope>
    <source>
        <strain evidence="5 6">NBRC 104335</strain>
    </source>
</reference>
<dbReference type="InterPro" id="IPR017853">
    <property type="entry name" value="GH"/>
</dbReference>
<dbReference type="Proteomes" id="UP001476282">
    <property type="component" value="Unassembled WGS sequence"/>
</dbReference>
<evidence type="ECO:0000259" key="4">
    <source>
        <dbReference type="Pfam" id="PF01229"/>
    </source>
</evidence>
<dbReference type="InterPro" id="IPR049166">
    <property type="entry name" value="GH39_cat"/>
</dbReference>
<dbReference type="SUPFAM" id="SSF51445">
    <property type="entry name" value="(Trans)glycosidases"/>
    <property type="match status" value="1"/>
</dbReference>